<name>A0ABR4AUR6_9LECA</name>
<dbReference type="Proteomes" id="UP001590951">
    <property type="component" value="Unassembled WGS sequence"/>
</dbReference>
<organism evidence="1 2">
    <name type="scientific">Lepraria finkii</name>
    <dbReference type="NCBI Taxonomy" id="1340010"/>
    <lineage>
        <taxon>Eukaryota</taxon>
        <taxon>Fungi</taxon>
        <taxon>Dikarya</taxon>
        <taxon>Ascomycota</taxon>
        <taxon>Pezizomycotina</taxon>
        <taxon>Lecanoromycetes</taxon>
        <taxon>OSLEUM clade</taxon>
        <taxon>Lecanoromycetidae</taxon>
        <taxon>Lecanorales</taxon>
        <taxon>Lecanorineae</taxon>
        <taxon>Stereocaulaceae</taxon>
        <taxon>Lepraria</taxon>
    </lineage>
</organism>
<gene>
    <name evidence="1" type="ORF">ABVK25_010334</name>
</gene>
<comment type="caution">
    <text evidence="1">The sequence shown here is derived from an EMBL/GenBank/DDBJ whole genome shotgun (WGS) entry which is preliminary data.</text>
</comment>
<proteinExistence type="predicted"/>
<accession>A0ABR4AUR6</accession>
<sequence length="103" mass="12270">MSTMLELFGKIESFSHKAYSHPYILNKEKLLMRIKNGEDIFERKQFGKGEDIFDRVDGNLEIPGYLLKEENRERFKYMLDRDSLNTNFRTWTELTSLTWLGSP</sequence>
<evidence type="ECO:0000313" key="2">
    <source>
        <dbReference type="Proteomes" id="UP001590951"/>
    </source>
</evidence>
<reference evidence="1 2" key="1">
    <citation type="submission" date="2024-09" db="EMBL/GenBank/DDBJ databases">
        <title>Rethinking Asexuality: The Enigmatic Case of Functional Sexual Genes in Lepraria (Stereocaulaceae).</title>
        <authorList>
            <person name="Doellman M."/>
            <person name="Sun Y."/>
            <person name="Barcenas-Pena A."/>
            <person name="Lumbsch H.T."/>
            <person name="Grewe F."/>
        </authorList>
    </citation>
    <scope>NUCLEOTIDE SEQUENCE [LARGE SCALE GENOMIC DNA]</scope>
    <source>
        <strain evidence="1 2">Grewe 0041</strain>
    </source>
</reference>
<dbReference type="EMBL" id="JBHFEH010000064">
    <property type="protein sequence ID" value="KAL2049430.1"/>
    <property type="molecule type" value="Genomic_DNA"/>
</dbReference>
<evidence type="ECO:0000313" key="1">
    <source>
        <dbReference type="EMBL" id="KAL2049430.1"/>
    </source>
</evidence>
<protein>
    <submittedName>
        <fullName evidence="1">Uncharacterized protein</fullName>
    </submittedName>
</protein>
<keyword evidence="2" id="KW-1185">Reference proteome</keyword>